<reference evidence="1 2" key="1">
    <citation type="submission" date="2023-02" db="EMBL/GenBank/DDBJ databases">
        <title>LHISI_Scaffold_Assembly.</title>
        <authorList>
            <person name="Stuart O.P."/>
            <person name="Cleave R."/>
            <person name="Magrath M.J.L."/>
            <person name="Mikheyev A.S."/>
        </authorList>
    </citation>
    <scope>NUCLEOTIDE SEQUENCE [LARGE SCALE GENOMIC DNA]</scope>
    <source>
        <strain evidence="1">Daus_M_001</strain>
        <tissue evidence="1">Leg muscle</tissue>
    </source>
</reference>
<comment type="caution">
    <text evidence="1">The sequence shown here is derived from an EMBL/GenBank/DDBJ whole genome shotgun (WGS) entry which is preliminary data.</text>
</comment>
<evidence type="ECO:0000313" key="2">
    <source>
        <dbReference type="Proteomes" id="UP001159363"/>
    </source>
</evidence>
<keyword evidence="2" id="KW-1185">Reference proteome</keyword>
<sequence>MYTVSSNGEEEEFCVRPNVSSAARPLRIVQVAQGRGIGEGIGDGLCKGKPWVTETGMAEPGIEPGSSRMRVQIVTLTWTSPKFPEWLQITKMHVITDGPSRILVLVVPTTSGAVSRKDAEMERMPLTVRVAMHANMKVDIAGSAQHSRHSAVITAMLCSLEVIACIDISRSAKEMFVHRRASASIVARHSLSALMPDVMKRDTVHLSASTRPTHIITKVVDHLHYPCQWEVSNNDSVRDDVHYEHLCRCKWPKADIHHADARAFVSVLLLCCELRYKKIEEQMEWEDKWRRRRRSGNNQNTHIHFCSRKFNCEPPLGAPHQGTRKTAQCFPTRGKPQLLAPNIRTKVPQSRTHLLHRLLVHSSATSYLGMKIVDNSPQASRCSLATAARPLKPLLLRNLLQNHLYTHLHIYLRNLLHLLELLDFLHLLAIYPDAWSIMPFTEPLCC</sequence>
<gene>
    <name evidence="1" type="ORF">PR048_012588</name>
</gene>
<evidence type="ECO:0000313" key="1">
    <source>
        <dbReference type="EMBL" id="KAJ8886377.1"/>
    </source>
</evidence>
<dbReference type="Proteomes" id="UP001159363">
    <property type="component" value="Chromosome X"/>
</dbReference>
<proteinExistence type="predicted"/>
<dbReference type="EMBL" id="JARBHB010000004">
    <property type="protein sequence ID" value="KAJ8886377.1"/>
    <property type="molecule type" value="Genomic_DNA"/>
</dbReference>
<protein>
    <submittedName>
        <fullName evidence="1">Uncharacterized protein</fullName>
    </submittedName>
</protein>
<name>A0ABQ9HPW4_9NEOP</name>
<accession>A0ABQ9HPW4</accession>
<organism evidence="1 2">
    <name type="scientific">Dryococelus australis</name>
    <dbReference type="NCBI Taxonomy" id="614101"/>
    <lineage>
        <taxon>Eukaryota</taxon>
        <taxon>Metazoa</taxon>
        <taxon>Ecdysozoa</taxon>
        <taxon>Arthropoda</taxon>
        <taxon>Hexapoda</taxon>
        <taxon>Insecta</taxon>
        <taxon>Pterygota</taxon>
        <taxon>Neoptera</taxon>
        <taxon>Polyneoptera</taxon>
        <taxon>Phasmatodea</taxon>
        <taxon>Verophasmatodea</taxon>
        <taxon>Anareolatae</taxon>
        <taxon>Phasmatidae</taxon>
        <taxon>Eurycanthinae</taxon>
        <taxon>Dryococelus</taxon>
    </lineage>
</organism>